<dbReference type="GO" id="GO:0006813">
    <property type="term" value="P:potassium ion transport"/>
    <property type="evidence" value="ECO:0007669"/>
    <property type="project" value="InterPro"/>
</dbReference>
<evidence type="ECO:0000259" key="1">
    <source>
        <dbReference type="PROSITE" id="PS51202"/>
    </source>
</evidence>
<dbReference type="Pfam" id="PF02080">
    <property type="entry name" value="TrkA_C"/>
    <property type="match status" value="1"/>
</dbReference>
<dbReference type="Pfam" id="PF25991">
    <property type="entry name" value="KhtT_N"/>
    <property type="match status" value="1"/>
</dbReference>
<dbReference type="PIRSF" id="PIRSF005028">
    <property type="entry name" value="KhtT"/>
    <property type="match status" value="1"/>
</dbReference>
<proteinExistence type="predicted"/>
<dbReference type="Gene3D" id="3.30.70.1450">
    <property type="entry name" value="Regulator of K+ conductance, C-terminal domain"/>
    <property type="match status" value="1"/>
</dbReference>
<dbReference type="InterPro" id="IPR050144">
    <property type="entry name" value="AAE_transporter"/>
</dbReference>
<dbReference type="InterPro" id="IPR036721">
    <property type="entry name" value="RCK_C_sf"/>
</dbReference>
<gene>
    <name evidence="2" type="ORF">GKC30_05890</name>
</gene>
<dbReference type="AlphaFoldDB" id="A0A7K1KM52"/>
<dbReference type="GO" id="GO:0008324">
    <property type="term" value="F:monoatomic cation transmembrane transporter activity"/>
    <property type="evidence" value="ECO:0007669"/>
    <property type="project" value="InterPro"/>
</dbReference>
<dbReference type="SUPFAM" id="SSF116726">
    <property type="entry name" value="TrkA C-terminal domain-like"/>
    <property type="match status" value="1"/>
</dbReference>
<protein>
    <submittedName>
        <fullName evidence="2">Potassium transporter TrkA</fullName>
    </submittedName>
</protein>
<keyword evidence="3" id="KW-1185">Reference proteome</keyword>
<reference evidence="2 3" key="1">
    <citation type="submission" date="2019-11" db="EMBL/GenBank/DDBJ databases">
        <title>Pseudodesulfovibrio alkaliphilus, sp. nov., an alkaliphilic sulfate-reducing bacteria from mud volcano of Taman peninsula, Russia.</title>
        <authorList>
            <person name="Frolova A."/>
            <person name="Merkel A.Y."/>
            <person name="Slobodkin A.I."/>
        </authorList>
    </citation>
    <scope>NUCLEOTIDE SEQUENCE [LARGE SCALE GENOMIC DNA]</scope>
    <source>
        <strain evidence="2 3">F-1</strain>
    </source>
</reference>
<feature type="domain" description="RCK C-terminal" evidence="1">
    <location>
        <begin position="75"/>
        <end position="158"/>
    </location>
</feature>
<accession>A0A7K1KM52</accession>
<evidence type="ECO:0000313" key="3">
    <source>
        <dbReference type="Proteomes" id="UP000461162"/>
    </source>
</evidence>
<dbReference type="InterPro" id="IPR058776">
    <property type="entry name" value="KhtT-like_N"/>
</dbReference>
<dbReference type="InterPro" id="IPR006037">
    <property type="entry name" value="RCK_C"/>
</dbReference>
<dbReference type="InterPro" id="IPR026278">
    <property type="entry name" value="KhtT"/>
</dbReference>
<dbReference type="PROSITE" id="PS51202">
    <property type="entry name" value="RCK_C"/>
    <property type="match status" value="1"/>
</dbReference>
<evidence type="ECO:0000313" key="2">
    <source>
        <dbReference type="EMBL" id="MUM77159.1"/>
    </source>
</evidence>
<comment type="caution">
    <text evidence="2">The sequence shown here is derived from an EMBL/GenBank/DDBJ whole genome shotgun (WGS) entry which is preliminary data.</text>
</comment>
<organism evidence="2 3">
    <name type="scientific">Pseudodesulfovibrio alkaliphilus</name>
    <dbReference type="NCBI Taxonomy" id="2661613"/>
    <lineage>
        <taxon>Bacteria</taxon>
        <taxon>Pseudomonadati</taxon>
        <taxon>Thermodesulfobacteriota</taxon>
        <taxon>Desulfovibrionia</taxon>
        <taxon>Desulfovibrionales</taxon>
        <taxon>Desulfovibrionaceae</taxon>
    </lineage>
</organism>
<dbReference type="PANTHER" id="PTHR30445:SF8">
    <property type="entry name" value="K(+)_H(+) ANTIPORTER SUBUNIT KHTT"/>
    <property type="match status" value="1"/>
</dbReference>
<dbReference type="PANTHER" id="PTHR30445">
    <property type="entry name" value="K(+)_H(+) ANTIPORTER SUBUNIT KHTT"/>
    <property type="match status" value="1"/>
</dbReference>
<dbReference type="Proteomes" id="UP000461162">
    <property type="component" value="Unassembled WGS sequence"/>
</dbReference>
<sequence>MDVKTTDLPGIGKKYSMTTVGGKHIVVLLHLTGNREIYYFEDPDDDPLATVKFSDEEARKLGAILLGVDYQPVADDRMDLLLRSVRIEWIKVGAASQIKDKTIAESQIRKMTGSTIIGIDRGGAIIGSPDITEVITEGDVLMAIGSREQIKALEDLCR</sequence>
<name>A0A7K1KM52_9BACT</name>
<dbReference type="RefSeq" id="WP_155933030.1">
    <property type="nucleotide sequence ID" value="NZ_WODC01000003.1"/>
</dbReference>
<dbReference type="EMBL" id="WODC01000003">
    <property type="protein sequence ID" value="MUM77159.1"/>
    <property type="molecule type" value="Genomic_DNA"/>
</dbReference>